<keyword evidence="1" id="KW-0732">Signal</keyword>
<dbReference type="Proteomes" id="UP000521943">
    <property type="component" value="Unassembled WGS sequence"/>
</dbReference>
<evidence type="ECO:0000313" key="3">
    <source>
        <dbReference type="Proteomes" id="UP000521943"/>
    </source>
</evidence>
<name>A0A8H6HQ67_9AGAR</name>
<evidence type="ECO:0000313" key="2">
    <source>
        <dbReference type="EMBL" id="KAF6750685.1"/>
    </source>
</evidence>
<reference evidence="2 3" key="1">
    <citation type="submission" date="2020-07" db="EMBL/GenBank/DDBJ databases">
        <title>Comparative genomics of pyrophilous fungi reveals a link between fire events and developmental genes.</title>
        <authorList>
            <consortium name="DOE Joint Genome Institute"/>
            <person name="Steindorff A.S."/>
            <person name="Carver A."/>
            <person name="Calhoun S."/>
            <person name="Stillman K."/>
            <person name="Liu H."/>
            <person name="Lipzen A."/>
            <person name="Pangilinan J."/>
            <person name="Labutti K."/>
            <person name="Bruns T.D."/>
            <person name="Grigoriev I.V."/>
        </authorList>
    </citation>
    <scope>NUCLEOTIDE SEQUENCE [LARGE SCALE GENOMIC DNA]</scope>
    <source>
        <strain evidence="2 3">CBS 144469</strain>
    </source>
</reference>
<protein>
    <submittedName>
        <fullName evidence="2">Uncharacterized protein</fullName>
    </submittedName>
</protein>
<organism evidence="2 3">
    <name type="scientific">Ephemerocybe angulata</name>
    <dbReference type="NCBI Taxonomy" id="980116"/>
    <lineage>
        <taxon>Eukaryota</taxon>
        <taxon>Fungi</taxon>
        <taxon>Dikarya</taxon>
        <taxon>Basidiomycota</taxon>
        <taxon>Agaricomycotina</taxon>
        <taxon>Agaricomycetes</taxon>
        <taxon>Agaricomycetidae</taxon>
        <taxon>Agaricales</taxon>
        <taxon>Agaricineae</taxon>
        <taxon>Psathyrellaceae</taxon>
        <taxon>Ephemerocybe</taxon>
    </lineage>
</organism>
<feature type="signal peptide" evidence="1">
    <location>
        <begin position="1"/>
        <end position="21"/>
    </location>
</feature>
<accession>A0A8H6HQ67</accession>
<proteinExistence type="predicted"/>
<dbReference type="AlphaFoldDB" id="A0A8H6HQ67"/>
<sequence length="129" mass="14835">MRLSFAALIAFTVSLNTLAHARYQEDIFERDVMDLSNTRLEQRDILSAMSTREIVRELERRGNERESCPTCHSRVPRGTVGQAQLLRRHRYSYGSLVHEEVVRHRPALAQDAQYDVGHNHEVEEGDSAC</sequence>
<gene>
    <name evidence="2" type="ORF">DFP72DRAFT_851486</name>
</gene>
<evidence type="ECO:0000256" key="1">
    <source>
        <dbReference type="SAM" id="SignalP"/>
    </source>
</evidence>
<feature type="chain" id="PRO_5034286659" evidence="1">
    <location>
        <begin position="22"/>
        <end position="129"/>
    </location>
</feature>
<comment type="caution">
    <text evidence="2">The sequence shown here is derived from an EMBL/GenBank/DDBJ whole genome shotgun (WGS) entry which is preliminary data.</text>
</comment>
<dbReference type="EMBL" id="JACGCI010000055">
    <property type="protein sequence ID" value="KAF6750685.1"/>
    <property type="molecule type" value="Genomic_DNA"/>
</dbReference>
<keyword evidence="3" id="KW-1185">Reference proteome</keyword>